<keyword evidence="2" id="KW-1185">Reference proteome</keyword>
<evidence type="ECO:0000313" key="2">
    <source>
        <dbReference type="Proteomes" id="UP000029224"/>
    </source>
</evidence>
<dbReference type="AlphaFoldDB" id="A0A090SW94"/>
<keyword evidence="1" id="KW-0472">Membrane</keyword>
<reference evidence="1 2" key="2">
    <citation type="submission" date="2014-09" db="EMBL/GenBank/DDBJ databases">
        <authorList>
            <consortium name="NBRP consortium"/>
            <person name="Sawabe T."/>
            <person name="Meirelles P."/>
            <person name="Nakanishi M."/>
            <person name="Sayaka M."/>
            <person name="Hattori M."/>
            <person name="Ohkuma M."/>
        </authorList>
    </citation>
    <scope>NUCLEOTIDE SEQUENCE [LARGE SCALE GENOMIC DNA]</scope>
    <source>
        <strain evidence="1 2">JCM 19240</strain>
    </source>
</reference>
<comment type="caution">
    <text evidence="1">The sequence shown here is derived from an EMBL/GenBank/DDBJ whole genome shotgun (WGS) entry which is preliminary data.</text>
</comment>
<dbReference type="OrthoDB" id="9785394at2"/>
<organism evidence="1 2">
    <name type="scientific">Vibrio maritimus</name>
    <dbReference type="NCBI Taxonomy" id="990268"/>
    <lineage>
        <taxon>Bacteria</taxon>
        <taxon>Pseudomonadati</taxon>
        <taxon>Pseudomonadota</taxon>
        <taxon>Gammaproteobacteria</taxon>
        <taxon>Vibrionales</taxon>
        <taxon>Vibrionaceae</taxon>
        <taxon>Vibrio</taxon>
    </lineage>
</organism>
<accession>A0A090SW94</accession>
<name>A0A090SW94_9VIBR</name>
<sequence length="514" mass="55449">MHAKRTTLVTGIAILLSACGGGDGGSDGSTTPASQLSYQGRTTPAVVTLDNMAEVSQVLSLLSQNQSYFTDSIVVSAQSAVSKQVNVDEDFGCAFGIGKISGNVDPSTYTGTVTANFEACDIDGSGQVILDGSYTVNAEAVDPNTLALLDSTVSFNGFKTSSYDGNYVSVTGQLIERGANTCQYSITQNLVSNSNQPNLNRYLKDVKTTQTCVSDDSLGYNVAKYSLSGRYYIAELGYIDLRSEDVYIANQVVFPQRGIGLVDVLAKGTLELYNESSSLQYIGSVEAVGDTINQYNYRTRVKLNELANNTQVIDVDMPSWMTVTPELLDFNDSDGDKMWDGYERYYGLDPFADDANEDLDYDGYSNLTEQLAETDPNSSFSKPIGYIGVSHTPAYVRGDVGMSLKIDVSITGGFDSRYAEVVDTFSIVADLPENVGEWQLKSDLGCVITNSNQVQCGNLLAQDFLIDTEGNSTEKPLLELTLIGDKAALSCVNFQVLAKTALDSVPSDACYSFY</sequence>
<proteinExistence type="predicted"/>
<keyword evidence="1" id="KW-0812">Transmembrane</keyword>
<dbReference type="EMBL" id="BBMT01000001">
    <property type="protein sequence ID" value="GAL32010.1"/>
    <property type="molecule type" value="Genomic_DNA"/>
</dbReference>
<gene>
    <name evidence="1" type="ORF">JCM19240_5441</name>
</gene>
<dbReference type="PROSITE" id="PS51257">
    <property type="entry name" value="PROKAR_LIPOPROTEIN"/>
    <property type="match status" value="1"/>
</dbReference>
<reference evidence="1 2" key="1">
    <citation type="submission" date="2014-09" db="EMBL/GenBank/DDBJ databases">
        <title>Vibrio maritimus JCM 19240. (C210) whole genome shotgun sequence.</title>
        <authorList>
            <person name="Sawabe T."/>
            <person name="Meirelles P."/>
            <person name="Nakanishi M."/>
            <person name="Sayaka M."/>
            <person name="Hattori M."/>
            <person name="Ohkuma M."/>
        </authorList>
    </citation>
    <scope>NUCLEOTIDE SEQUENCE [LARGE SCALE GENOMIC DNA]</scope>
    <source>
        <strain evidence="1 2">JCM 19240</strain>
    </source>
</reference>
<dbReference type="Proteomes" id="UP000029224">
    <property type="component" value="Unassembled WGS sequence"/>
</dbReference>
<protein>
    <submittedName>
        <fullName evidence="1">OmpA-like transmembrane domain protein</fullName>
    </submittedName>
</protein>
<evidence type="ECO:0000313" key="1">
    <source>
        <dbReference type="EMBL" id="GAL32010.1"/>
    </source>
</evidence>